<keyword evidence="2" id="KW-1185">Reference proteome</keyword>
<accession>A0ABZ2SLK6</accession>
<gene>
    <name evidence="1" type="ORF">DOK78_001009</name>
</gene>
<proteinExistence type="predicted"/>
<dbReference type="Pfam" id="PF11392">
    <property type="entry name" value="AllH"/>
    <property type="match status" value="1"/>
</dbReference>
<reference evidence="1 2" key="1">
    <citation type="submission" date="2024-03" db="EMBL/GenBank/DDBJ databases">
        <title>The Genome Sequence of Enterococcus sp. DIV2402.</title>
        <authorList>
            <consortium name="The Broad Institute Genomics Platform"/>
            <consortium name="The Broad Institute Microbial Omics Core"/>
            <consortium name="The Broad Institute Genomic Center for Infectious Diseases"/>
            <person name="Earl A."/>
            <person name="Manson A."/>
            <person name="Gilmore M."/>
            <person name="Schwartman J."/>
            <person name="Shea T."/>
            <person name="Abouelleil A."/>
            <person name="Cao P."/>
            <person name="Chapman S."/>
            <person name="Cusick C."/>
            <person name="Young S."/>
            <person name="Neafsey D."/>
            <person name="Nusbaum C."/>
            <person name="Birren B."/>
        </authorList>
    </citation>
    <scope>NUCLEOTIDE SEQUENCE [LARGE SCALE GENOMIC DNA]</scope>
    <source>
        <strain evidence="1 2">DIV2402</strain>
    </source>
</reference>
<sequence>MTLNNVKISDGIFPINQFGKMGKIHSVFDRSFNLKVGDRLVNVANYAGYLSSFGIYLPDDLFQAITPYVQQDNLVKIFANGLTLYSRNGIKKITWSEYEVVSLQVKQFQLTTAQRQLLREVLLEANLEQQIGLPLEEKEQIIFQKMRQRKQQTLREWQEIVAYLVGRGKGLTPSGDDILVAYLVMLHVMKDTRAKEVLTALQQPLSTTDISKEYIWYSIKGYVNSLVYQLYVDLEANKEKAVIKKDVQHVMRIGHSSGKDLSYGLLLALDNDEKKERIT</sequence>
<evidence type="ECO:0000313" key="2">
    <source>
        <dbReference type="Proteomes" id="UP000664701"/>
    </source>
</evidence>
<name>A0ABZ2SLK6_9ENTE</name>
<evidence type="ECO:0008006" key="3">
    <source>
        <dbReference type="Google" id="ProtNLM"/>
    </source>
</evidence>
<dbReference type="InterPro" id="IPR021530">
    <property type="entry name" value="AllH-like"/>
</dbReference>
<dbReference type="Proteomes" id="UP000664701">
    <property type="component" value="Chromosome"/>
</dbReference>
<dbReference type="EMBL" id="CP147251">
    <property type="protein sequence ID" value="WYJ76383.1"/>
    <property type="molecule type" value="Genomic_DNA"/>
</dbReference>
<protein>
    <recommendedName>
        <fullName evidence="3">DUF2877 domain-containing protein</fullName>
    </recommendedName>
</protein>
<organism evidence="1 2">
    <name type="scientific">Candidatus Enterococcus lowellii</name>
    <dbReference type="NCBI Taxonomy" id="2230877"/>
    <lineage>
        <taxon>Bacteria</taxon>
        <taxon>Bacillati</taxon>
        <taxon>Bacillota</taxon>
        <taxon>Bacilli</taxon>
        <taxon>Lactobacillales</taxon>
        <taxon>Enterococcaceae</taxon>
        <taxon>Enterococcus</taxon>
    </lineage>
</organism>
<evidence type="ECO:0000313" key="1">
    <source>
        <dbReference type="EMBL" id="WYJ76383.1"/>
    </source>
</evidence>